<proteinExistence type="predicted"/>
<dbReference type="RefSeq" id="WP_123094142.1">
    <property type="nucleotide sequence ID" value="NZ_RIZG01000001.1"/>
</dbReference>
<evidence type="ECO:0000256" key="1">
    <source>
        <dbReference type="SAM" id="MobiDB-lite"/>
    </source>
</evidence>
<accession>A0A3M8QAR6</accession>
<organism evidence="2 3">
    <name type="scientific">Marinomonas hwangdonensis</name>
    <dbReference type="NCBI Taxonomy" id="1053647"/>
    <lineage>
        <taxon>Bacteria</taxon>
        <taxon>Pseudomonadati</taxon>
        <taxon>Pseudomonadota</taxon>
        <taxon>Gammaproteobacteria</taxon>
        <taxon>Oceanospirillales</taxon>
        <taxon>Oceanospirillaceae</taxon>
        <taxon>Marinomonas</taxon>
    </lineage>
</organism>
<evidence type="ECO:0000313" key="2">
    <source>
        <dbReference type="EMBL" id="RNF52801.1"/>
    </source>
</evidence>
<feature type="compositionally biased region" description="Polar residues" evidence="1">
    <location>
        <begin position="69"/>
        <end position="78"/>
    </location>
</feature>
<dbReference type="Proteomes" id="UP000280507">
    <property type="component" value="Unassembled WGS sequence"/>
</dbReference>
<reference evidence="2 3" key="1">
    <citation type="journal article" date="2012" name="Int. J. Syst. Evol. Microbiol.">
        <title>Marinomonas hwangdonensis sp. nov., isolated from seawater.</title>
        <authorList>
            <person name="Jung Y.T."/>
            <person name="Oh T.K."/>
            <person name="Yoon J.H."/>
        </authorList>
    </citation>
    <scope>NUCLEOTIDE SEQUENCE [LARGE SCALE GENOMIC DNA]</scope>
    <source>
        <strain evidence="2 3">HDW-15</strain>
    </source>
</reference>
<feature type="compositionally biased region" description="Low complexity" evidence="1">
    <location>
        <begin position="52"/>
        <end position="68"/>
    </location>
</feature>
<protein>
    <submittedName>
        <fullName evidence="2">Uncharacterized protein</fullName>
    </submittedName>
</protein>
<feature type="region of interest" description="Disordered" evidence="1">
    <location>
        <begin position="47"/>
        <end position="101"/>
    </location>
</feature>
<gene>
    <name evidence="2" type="ORF">EBI00_01445</name>
</gene>
<evidence type="ECO:0000313" key="3">
    <source>
        <dbReference type="Proteomes" id="UP000280507"/>
    </source>
</evidence>
<keyword evidence="3" id="KW-1185">Reference proteome</keyword>
<dbReference type="EMBL" id="RIZG01000001">
    <property type="protein sequence ID" value="RNF52801.1"/>
    <property type="molecule type" value="Genomic_DNA"/>
</dbReference>
<sequence length="272" mass="30077">MNPKFTAWTIALLSAIVLHAVVLNLPSLNTKQEIESRPSSIELVLLPPAPLASPNKNTQDSTDNTQNTYDPDTFNTSALKEPQSVEEPQTNDFLLDDTRPPEDNLALEEESIALGEESTALENTLDIPVKEEASIYDDEAQLDVASRPSLLDLSQIDLADKSIDKSNVVFSNELREQIATSRKAQQAYLNSLPDEKESYVITKDADGTRYANIKGVCWRLPKEGSNEGWAIVFDGCGIKSKLFHIELNISPKILTNELLGPDSPLNEHFQSN</sequence>
<comment type="caution">
    <text evidence="2">The sequence shown here is derived from an EMBL/GenBank/DDBJ whole genome shotgun (WGS) entry which is preliminary data.</text>
</comment>
<dbReference type="OrthoDB" id="6107092at2"/>
<dbReference type="AlphaFoldDB" id="A0A3M8QAR6"/>
<name>A0A3M8QAR6_9GAMM</name>